<dbReference type="InterPro" id="IPR050855">
    <property type="entry name" value="NDM-1-like"/>
</dbReference>
<evidence type="ECO:0000259" key="1">
    <source>
        <dbReference type="SMART" id="SM00849"/>
    </source>
</evidence>
<reference evidence="2 3" key="1">
    <citation type="submission" date="2024-06" db="EMBL/GenBank/DDBJ databases">
        <title>Genomic Encyclopedia of Type Strains, Phase IV (KMG-IV): sequencing the most valuable type-strain genomes for metagenomic binning, comparative biology and taxonomic classification.</title>
        <authorList>
            <person name="Goeker M."/>
        </authorList>
    </citation>
    <scope>NUCLEOTIDE SEQUENCE [LARGE SCALE GENOMIC DNA]</scope>
    <source>
        <strain evidence="2 3">DSM 23520</strain>
    </source>
</reference>
<dbReference type="InterPro" id="IPR037482">
    <property type="entry name" value="ST1585_MBL-fold"/>
</dbReference>
<evidence type="ECO:0000313" key="3">
    <source>
        <dbReference type="Proteomes" id="UP001549167"/>
    </source>
</evidence>
<gene>
    <name evidence="2" type="ORF">ABID56_000917</name>
</gene>
<protein>
    <submittedName>
        <fullName evidence="2">Glyoxylase-like metal-dependent hydrolase (Beta-lactamase superfamily II)</fullName>
    </submittedName>
</protein>
<dbReference type="EMBL" id="JBEPMX010000003">
    <property type="protein sequence ID" value="MET3682827.1"/>
    <property type="molecule type" value="Genomic_DNA"/>
</dbReference>
<name>A0ABV2KTB5_9BACI</name>
<proteinExistence type="predicted"/>
<dbReference type="InterPro" id="IPR001279">
    <property type="entry name" value="Metallo-B-lactamas"/>
</dbReference>
<dbReference type="SMART" id="SM00849">
    <property type="entry name" value="Lactamase_B"/>
    <property type="match status" value="1"/>
</dbReference>
<sequence>MPKVELLDEDVSLIDVYDLGLPNRTGAYVIQDDELTVIETSASPSIPHLLDGLKAIGENPERVRHIIVTHVHLDHAGGVGVLLQSCPNATVHVHPRGKRHLADPTKLVQGARAVYGEQFDDLFDPVVPVPEDRLVEQPDGSDLHIGSRTLTFYDTPGHAKHHVSIHDSKANAIYTGDTIGVYYPHTLPYGEMLVLPSTSPNQFDPNAMLESLKRIESLGVDAIHFGHFGRSTEPAVVYDQMCDWLPLFLELSEDAVKRGSNAPVESVRQALFDRVASYLDDIGVPREHDIYPLLEMDMRVCAMGLVDYLKKTEDQ</sequence>
<dbReference type="CDD" id="cd07726">
    <property type="entry name" value="ST1585-like_MBL-fold"/>
    <property type="match status" value="1"/>
</dbReference>
<dbReference type="InterPro" id="IPR036866">
    <property type="entry name" value="RibonucZ/Hydroxyglut_hydro"/>
</dbReference>
<keyword evidence="3" id="KW-1185">Reference proteome</keyword>
<dbReference type="PANTHER" id="PTHR42951:SF22">
    <property type="entry name" value="METALLO BETA-LACTAMASE SUPERFAMILY LIPOPROTEIN"/>
    <property type="match status" value="1"/>
</dbReference>
<organism evidence="2 3">
    <name type="scientific">Alkalibacillus flavidus</name>
    <dbReference type="NCBI Taxonomy" id="546021"/>
    <lineage>
        <taxon>Bacteria</taxon>
        <taxon>Bacillati</taxon>
        <taxon>Bacillota</taxon>
        <taxon>Bacilli</taxon>
        <taxon>Bacillales</taxon>
        <taxon>Bacillaceae</taxon>
        <taxon>Alkalibacillus</taxon>
    </lineage>
</organism>
<feature type="domain" description="Metallo-beta-lactamase" evidence="1">
    <location>
        <begin position="24"/>
        <end position="227"/>
    </location>
</feature>
<dbReference type="Pfam" id="PF00753">
    <property type="entry name" value="Lactamase_B"/>
    <property type="match status" value="1"/>
</dbReference>
<dbReference type="SUPFAM" id="SSF56281">
    <property type="entry name" value="Metallo-hydrolase/oxidoreductase"/>
    <property type="match status" value="1"/>
</dbReference>
<dbReference type="Proteomes" id="UP001549167">
    <property type="component" value="Unassembled WGS sequence"/>
</dbReference>
<accession>A0ABV2KTB5</accession>
<dbReference type="PANTHER" id="PTHR42951">
    <property type="entry name" value="METALLO-BETA-LACTAMASE DOMAIN-CONTAINING"/>
    <property type="match status" value="1"/>
</dbReference>
<dbReference type="Gene3D" id="3.60.15.10">
    <property type="entry name" value="Ribonuclease Z/Hydroxyacylglutathione hydrolase-like"/>
    <property type="match status" value="1"/>
</dbReference>
<comment type="caution">
    <text evidence="2">The sequence shown here is derived from an EMBL/GenBank/DDBJ whole genome shotgun (WGS) entry which is preliminary data.</text>
</comment>
<dbReference type="RefSeq" id="WP_354219431.1">
    <property type="nucleotide sequence ID" value="NZ_JBEPMX010000003.1"/>
</dbReference>
<evidence type="ECO:0000313" key="2">
    <source>
        <dbReference type="EMBL" id="MET3682827.1"/>
    </source>
</evidence>